<dbReference type="EMBL" id="QSJM01000010">
    <property type="protein sequence ID" value="RHD83168.1"/>
    <property type="molecule type" value="Genomic_DNA"/>
</dbReference>
<organism evidence="1 2">
    <name type="scientific">Phocaeicola vulgatus</name>
    <name type="common">Bacteroides vulgatus</name>
    <dbReference type="NCBI Taxonomy" id="821"/>
    <lineage>
        <taxon>Bacteria</taxon>
        <taxon>Pseudomonadati</taxon>
        <taxon>Bacteroidota</taxon>
        <taxon>Bacteroidia</taxon>
        <taxon>Bacteroidales</taxon>
        <taxon>Bacteroidaceae</taxon>
        <taxon>Phocaeicola</taxon>
    </lineage>
</organism>
<reference evidence="1 2" key="1">
    <citation type="submission" date="2018-08" db="EMBL/GenBank/DDBJ databases">
        <title>A genome reference for cultivated species of the human gut microbiota.</title>
        <authorList>
            <person name="Zou Y."/>
            <person name="Xue W."/>
            <person name="Luo G."/>
        </authorList>
    </citation>
    <scope>NUCLEOTIDE SEQUENCE [LARGE SCALE GENOMIC DNA]</scope>
    <source>
        <strain evidence="1 2">AM30-40</strain>
    </source>
</reference>
<name>A0A414HEZ2_PHOVU</name>
<gene>
    <name evidence="1" type="ORF">DW783_04875</name>
</gene>
<evidence type="ECO:0000313" key="1">
    <source>
        <dbReference type="EMBL" id="RHD83168.1"/>
    </source>
</evidence>
<dbReference type="RefSeq" id="WP_101604271.1">
    <property type="nucleotide sequence ID" value="NZ_JADNJS010000056.1"/>
</dbReference>
<proteinExistence type="predicted"/>
<dbReference type="Proteomes" id="UP000283429">
    <property type="component" value="Unassembled WGS sequence"/>
</dbReference>
<protein>
    <submittedName>
        <fullName evidence="1">Uncharacterized protein</fullName>
    </submittedName>
</protein>
<sequence>MKMEHLPINWVNGLKLTANHFFGNYHSVMESLYRSTEERLTDYNYGLGKSFDNSNENVEFAINGESLDTLSVRLKMCNAITRSGLPVLFYEGLYGDYVPTATLTDKNPLPMDDNSYLILVAVNPNKLIPVGEPDPEEVPLHHPYVLPHIDLHLLPKVQVNKTFYNKNFLVIGEIKTHGNTFSIDRQYIPPLQKAAHHDGVKVFISQLTHTLHAIKEDIRLIYSRNLSDKRRDVLANNTFILCEAFTGFYDRHIFFIEQIAKEQSPIFLVQTVNELANGLISALQTLPETIREELLQYYYEWTNITPSDFMHSIDSVVGITYNHVDIGASLRVLGGFMTLLGTMFHKMGELEYIGLVRENIVVSEESSSPLPEEKKKKWSFM</sequence>
<evidence type="ECO:0000313" key="2">
    <source>
        <dbReference type="Proteomes" id="UP000283429"/>
    </source>
</evidence>
<accession>A0A414HEZ2</accession>
<dbReference type="AlphaFoldDB" id="A0A414HEZ2"/>
<comment type="caution">
    <text evidence="1">The sequence shown here is derived from an EMBL/GenBank/DDBJ whole genome shotgun (WGS) entry which is preliminary data.</text>
</comment>